<reference evidence="3" key="1">
    <citation type="submission" date="2024-06" db="EMBL/GenBank/DDBJ databases">
        <authorList>
            <person name="Chang H.C."/>
            <person name="Mun S.Y."/>
        </authorList>
    </citation>
    <scope>NUCLEOTIDE SEQUENCE [LARGE SCALE GENOMIC DNA]</scope>
    <source>
        <strain evidence="3">KT1</strain>
    </source>
</reference>
<protein>
    <submittedName>
        <fullName evidence="2">Alpha/beta hydrolase</fullName>
    </submittedName>
</protein>
<organism evidence="2 3">
    <name type="scientific">Pediococcus inopinatus</name>
    <dbReference type="NCBI Taxonomy" id="114090"/>
    <lineage>
        <taxon>Bacteria</taxon>
        <taxon>Bacillati</taxon>
        <taxon>Bacillota</taxon>
        <taxon>Bacilli</taxon>
        <taxon>Lactobacillales</taxon>
        <taxon>Lactobacillaceae</taxon>
        <taxon>Pediococcus</taxon>
    </lineage>
</organism>
<keyword evidence="3" id="KW-1185">Reference proteome</keyword>
<dbReference type="InterPro" id="IPR029058">
    <property type="entry name" value="AB_hydrolase_fold"/>
</dbReference>
<feature type="domain" description="AB hydrolase-1" evidence="1">
    <location>
        <begin position="20"/>
        <end position="241"/>
    </location>
</feature>
<keyword evidence="2" id="KW-0378">Hydrolase</keyword>
<dbReference type="InterPro" id="IPR000073">
    <property type="entry name" value="AB_hydrolase_1"/>
</dbReference>
<dbReference type="Pfam" id="PF00561">
    <property type="entry name" value="Abhydrolase_1"/>
    <property type="match status" value="1"/>
</dbReference>
<evidence type="ECO:0000313" key="3">
    <source>
        <dbReference type="Proteomes" id="UP001302696"/>
    </source>
</evidence>
<proteinExistence type="predicted"/>
<dbReference type="Gene3D" id="3.40.50.1820">
    <property type="entry name" value="alpha/beta hydrolase"/>
    <property type="match status" value="1"/>
</dbReference>
<dbReference type="GO" id="GO:0016787">
    <property type="term" value="F:hydrolase activity"/>
    <property type="evidence" value="ECO:0007669"/>
    <property type="project" value="UniProtKB-KW"/>
</dbReference>
<gene>
    <name evidence="2" type="ORF">N6G96_05095</name>
</gene>
<accession>A0ABZ0Q6F4</accession>
<name>A0ABZ0Q6F4_9LACO</name>
<dbReference type="EMBL" id="CP104778">
    <property type="protein sequence ID" value="WPC22566.1"/>
    <property type="molecule type" value="Genomic_DNA"/>
</dbReference>
<dbReference type="RefSeq" id="WP_063697414.1">
    <property type="nucleotide sequence ID" value="NZ_BBIM01000028.1"/>
</dbReference>
<evidence type="ECO:0000259" key="1">
    <source>
        <dbReference type="Pfam" id="PF00561"/>
    </source>
</evidence>
<dbReference type="InterPro" id="IPR050266">
    <property type="entry name" value="AB_hydrolase_sf"/>
</dbReference>
<dbReference type="PANTHER" id="PTHR43798">
    <property type="entry name" value="MONOACYLGLYCEROL LIPASE"/>
    <property type="match status" value="1"/>
</dbReference>
<dbReference type="Proteomes" id="UP001302696">
    <property type="component" value="Chromosome"/>
</dbReference>
<sequence length="276" mass="31545">MKFQTTDGVWIDYLDQGKGNPVILVTGFGGYKEIWVLQVQYLLKMGYRVITYDHRNQGGSQRNVFPQSMNRLILDLRELVQKLNIHAPLLIGHSMGASVCYGYIDQFSDVAGVIGVDQTPKMLNTKDWSFGFLNANENNYQEVSKISPEVHETLNGLDQRVIGELFNAKNKNPFRREANYQLLLDHFRKDWRETLANTTVPVMLMSAVQSPYYKAAFVDEVSGTNSCVSGVKLNNCGHVIMAEVPDEFNQLLRHFLLKNHRRQVISKDLCQNNIRD</sequence>
<dbReference type="SUPFAM" id="SSF53474">
    <property type="entry name" value="alpha/beta-Hydrolases"/>
    <property type="match status" value="1"/>
</dbReference>
<evidence type="ECO:0000313" key="2">
    <source>
        <dbReference type="EMBL" id="WPC22566.1"/>
    </source>
</evidence>
<dbReference type="PANTHER" id="PTHR43798:SF33">
    <property type="entry name" value="HYDROLASE, PUTATIVE (AFU_ORTHOLOGUE AFUA_2G14860)-RELATED"/>
    <property type="match status" value="1"/>
</dbReference>